<keyword evidence="7" id="KW-1185">Reference proteome</keyword>
<dbReference type="InterPro" id="IPR000923">
    <property type="entry name" value="BlueCu_1"/>
</dbReference>
<keyword evidence="2" id="KW-0186">Copper</keyword>
<sequence length="695" mass="77347">MNTKLSGKMNMDMILHKNRINFFSSAIQSRNKKQGIPRPGIFILIIFLIGMSPLATFGQSDLPSESDYYQIVDVPIPDDIMLEVGGMDLMPDGRLAVCTRRGEVWIIEDPYQQNGEPEYNLFAEGLHEPLGLTYRDGSIYVTQRTEITRLTDTNGDERADEYKTIWIRPVSGNYHEYFYGPLFLPNGDMLVTVNLGWIGHGASLSKWDGWMLQISPEGEVKPLATGLRSPAAFALNKNGDIFYAENQGDWVGSGNITHLEEGDFAGNPEGLRWSDVSGSPISLKPGDVPDTGSPMHEVAQELPELKTPSVWFPHGVLGISTSGILLDTTGGNFGPFEDQLFVGDQGQSKVMRVFQEKVNGEYQGVVFPFREGFESGILRLNWGLDHSMFLGMTSRGWSSTGKELYGLQQLVWNGETPFEIKEMYAKPDGFELTFTKPVDRESAADPSSYEITGFTYHYHSTYGSDIINQEDAEVTYVQVAEDGLSARLAVDNLRKGYVHEIKAEGVTEAETGYPLLHAVGYYTLKNIPEGEQLKVPEEQMQETNEVAEDDTSQDIDSHKHQTTQPESWTSGPDKTITISATDAMTFDVTDFEVEAGSKVRIMLKNPTDLLHNLLIVEPGQLEAVAQSALNMGLDGPKRDYVPQSDNVLFYTSLVDVGDSQSIYFTAPEQPDEYPYVCTFPGHWQTMQGVMTVTEN</sequence>
<dbReference type="PANTHER" id="PTHR33546:SF1">
    <property type="entry name" value="LARGE, MULTIFUNCTIONAL SECRETED PROTEIN"/>
    <property type="match status" value="1"/>
</dbReference>
<dbReference type="InterPro" id="IPR055557">
    <property type="entry name" value="DUF7133"/>
</dbReference>
<dbReference type="CDD" id="cd04233">
    <property type="entry name" value="Auracyanin"/>
    <property type="match status" value="1"/>
</dbReference>
<evidence type="ECO:0000256" key="2">
    <source>
        <dbReference type="ARBA" id="ARBA00023008"/>
    </source>
</evidence>
<evidence type="ECO:0008006" key="8">
    <source>
        <dbReference type="Google" id="ProtNLM"/>
    </source>
</evidence>
<organism evidence="6 7">
    <name type="scientific">Fodinibius salsisoli</name>
    <dbReference type="NCBI Taxonomy" id="2820877"/>
    <lineage>
        <taxon>Bacteria</taxon>
        <taxon>Pseudomonadati</taxon>
        <taxon>Balneolota</taxon>
        <taxon>Balneolia</taxon>
        <taxon>Balneolales</taxon>
        <taxon>Balneolaceae</taxon>
        <taxon>Fodinibius</taxon>
    </lineage>
</organism>
<evidence type="ECO:0000256" key="1">
    <source>
        <dbReference type="ARBA" id="ARBA00022723"/>
    </source>
</evidence>
<keyword evidence="1" id="KW-0479">Metal-binding</keyword>
<dbReference type="Pfam" id="PF00127">
    <property type="entry name" value="Copper-bind"/>
    <property type="match status" value="1"/>
</dbReference>
<reference evidence="6 7" key="1">
    <citation type="submission" date="2021-03" db="EMBL/GenBank/DDBJ databases">
        <title>Aliifodinibius sp. nov., a new bacterium isolated from saline soil.</title>
        <authorList>
            <person name="Galisteo C."/>
            <person name="De La Haba R."/>
            <person name="Sanchez-Porro C."/>
            <person name="Ventosa A."/>
        </authorList>
    </citation>
    <scope>NUCLEOTIDE SEQUENCE [LARGE SCALE GENOMIC DNA]</scope>
    <source>
        <strain evidence="6 7">1BSP15-2V2</strain>
    </source>
</reference>
<dbReference type="InterPro" id="IPR008972">
    <property type="entry name" value="Cupredoxin"/>
</dbReference>
<evidence type="ECO:0000313" key="7">
    <source>
        <dbReference type="Proteomes" id="UP001207918"/>
    </source>
</evidence>
<dbReference type="Proteomes" id="UP001207918">
    <property type="component" value="Unassembled WGS sequence"/>
</dbReference>
<evidence type="ECO:0000256" key="3">
    <source>
        <dbReference type="SAM" id="MobiDB-lite"/>
    </source>
</evidence>
<feature type="region of interest" description="Disordered" evidence="3">
    <location>
        <begin position="540"/>
        <end position="574"/>
    </location>
</feature>
<feature type="domain" description="Blue (type 1) copper" evidence="4">
    <location>
        <begin position="579"/>
        <end position="692"/>
    </location>
</feature>
<evidence type="ECO:0000259" key="5">
    <source>
        <dbReference type="Pfam" id="PF23500"/>
    </source>
</evidence>
<evidence type="ECO:0000313" key="6">
    <source>
        <dbReference type="EMBL" id="MCW9706504.1"/>
    </source>
</evidence>
<feature type="compositionally biased region" description="Polar residues" evidence="3">
    <location>
        <begin position="562"/>
        <end position="574"/>
    </location>
</feature>
<dbReference type="RefSeq" id="WP_265765212.1">
    <property type="nucleotide sequence ID" value="NZ_JAGGJA010000003.1"/>
</dbReference>
<name>A0ABT3PKM8_9BACT</name>
<gene>
    <name evidence="6" type="ORF">J6I44_06540</name>
</gene>
<dbReference type="SUPFAM" id="SSF49503">
    <property type="entry name" value="Cupredoxins"/>
    <property type="match status" value="1"/>
</dbReference>
<dbReference type="Pfam" id="PF23500">
    <property type="entry name" value="DUF7133"/>
    <property type="match status" value="1"/>
</dbReference>
<dbReference type="SUPFAM" id="SSF63829">
    <property type="entry name" value="Calcium-dependent phosphotriesterase"/>
    <property type="match status" value="1"/>
</dbReference>
<feature type="domain" description="DUF7133" evidence="5">
    <location>
        <begin position="100"/>
        <end position="248"/>
    </location>
</feature>
<protein>
    <recommendedName>
        <fullName evidence="8">Azurin</fullName>
    </recommendedName>
</protein>
<dbReference type="EMBL" id="JAGGJA010000003">
    <property type="protein sequence ID" value="MCW9706504.1"/>
    <property type="molecule type" value="Genomic_DNA"/>
</dbReference>
<proteinExistence type="predicted"/>
<dbReference type="Gene3D" id="2.60.40.420">
    <property type="entry name" value="Cupredoxins - blue copper proteins"/>
    <property type="match status" value="1"/>
</dbReference>
<evidence type="ECO:0000259" key="4">
    <source>
        <dbReference type="Pfam" id="PF00127"/>
    </source>
</evidence>
<dbReference type="Gene3D" id="2.120.10.30">
    <property type="entry name" value="TolB, C-terminal domain"/>
    <property type="match status" value="1"/>
</dbReference>
<dbReference type="PANTHER" id="PTHR33546">
    <property type="entry name" value="LARGE, MULTIFUNCTIONAL SECRETED PROTEIN-RELATED"/>
    <property type="match status" value="1"/>
</dbReference>
<accession>A0ABT3PKM8</accession>
<dbReference type="InterPro" id="IPR011042">
    <property type="entry name" value="6-blade_b-propeller_TolB-like"/>
</dbReference>
<comment type="caution">
    <text evidence="6">The sequence shown here is derived from an EMBL/GenBank/DDBJ whole genome shotgun (WGS) entry which is preliminary data.</text>
</comment>